<evidence type="ECO:0000313" key="2">
    <source>
        <dbReference type="Proteomes" id="UP000008385"/>
    </source>
</evidence>
<dbReference type="OrthoDB" id="9804152at2"/>
<proteinExistence type="predicted"/>
<organism evidence="1 2">
    <name type="scientific">Ramlibacter tataouinensis (strain ATCC BAA-407 / DSM 14655 / LMG 21543 / TTB310)</name>
    <dbReference type="NCBI Taxonomy" id="365046"/>
    <lineage>
        <taxon>Bacteria</taxon>
        <taxon>Pseudomonadati</taxon>
        <taxon>Pseudomonadota</taxon>
        <taxon>Betaproteobacteria</taxon>
        <taxon>Burkholderiales</taxon>
        <taxon>Comamonadaceae</taxon>
        <taxon>Ramlibacter</taxon>
    </lineage>
</organism>
<dbReference type="RefSeq" id="WP_013902913.1">
    <property type="nucleotide sequence ID" value="NC_015677.1"/>
</dbReference>
<keyword evidence="2" id="KW-1185">Reference proteome</keyword>
<dbReference type="Gene3D" id="1.20.1440.20">
    <property type="entry name" value="LemA-like domain"/>
    <property type="match status" value="1"/>
</dbReference>
<dbReference type="InterPro" id="IPR023353">
    <property type="entry name" value="LemA-like_dom_sf"/>
</dbReference>
<dbReference type="STRING" id="365046.Rta_35670"/>
<reference evidence="2" key="1">
    <citation type="submission" date="2006-01" db="EMBL/GenBank/DDBJ databases">
        <title>Genome of the cyst-dividing bacterium Ramlibacter tataouinensis.</title>
        <authorList>
            <person name="Barakat M."/>
            <person name="Ortet P."/>
            <person name="De Luca G."/>
            <person name="Jourlin-Castelli C."/>
            <person name="Ansaldi M."/>
            <person name="Py B."/>
            <person name="Fichant G."/>
            <person name="Coutinho P."/>
            <person name="Voulhoux R."/>
            <person name="Bastien O."/>
            <person name="Roy S."/>
            <person name="Marechal E."/>
            <person name="Henrissat B."/>
            <person name="Quentin Y."/>
            <person name="Noirot P."/>
            <person name="Filloux A."/>
            <person name="Mejean V."/>
            <person name="DuBow M."/>
            <person name="Barras F."/>
            <person name="Heulin T."/>
        </authorList>
    </citation>
    <scope>NUCLEOTIDE SEQUENCE [LARGE SCALE GENOMIC DNA]</scope>
    <source>
        <strain evidence="2">ATCC BAA-407 / DSM 14655 / LMG 21543 / TTB310</strain>
    </source>
</reference>
<dbReference type="KEGG" id="rta:Rta_35670"/>
<accession>F5Y0T8</accession>
<dbReference type="SUPFAM" id="SSF140478">
    <property type="entry name" value="LemA-like"/>
    <property type="match status" value="1"/>
</dbReference>
<dbReference type="AlphaFoldDB" id="F5Y0T8"/>
<dbReference type="Proteomes" id="UP000008385">
    <property type="component" value="Chromosome"/>
</dbReference>
<evidence type="ECO:0000313" key="1">
    <source>
        <dbReference type="EMBL" id="AEG94682.1"/>
    </source>
</evidence>
<gene>
    <name evidence="1" type="ordered locus">Rta_35670</name>
</gene>
<evidence type="ECO:0008006" key="3">
    <source>
        <dbReference type="Google" id="ProtNLM"/>
    </source>
</evidence>
<dbReference type="eggNOG" id="COG1704">
    <property type="taxonomic scope" value="Bacteria"/>
</dbReference>
<protein>
    <recommendedName>
        <fullName evidence="3">LemA family protein</fullName>
    </recommendedName>
</protein>
<dbReference type="EMBL" id="CP000245">
    <property type="protein sequence ID" value="AEG94682.1"/>
    <property type="molecule type" value="Genomic_DNA"/>
</dbReference>
<name>F5Y0T8_RAMTT</name>
<reference evidence="1 2" key="2">
    <citation type="journal article" date="2011" name="PLoS ONE">
        <title>The Cyst-Dividing Bacterium Ramlibacter tataouinensis TTB310 Genome Reveals a Well-Stocked Toolbox for Adaptation to a Desert Environment.</title>
        <authorList>
            <person name="De Luca G."/>
            <person name="Barakat M."/>
            <person name="Ortet P."/>
            <person name="Fochesato S."/>
            <person name="Jourlin-Castelli C."/>
            <person name="Ansaldi M."/>
            <person name="Py B."/>
            <person name="Fichant G."/>
            <person name="Coutinho P.M."/>
            <person name="Voulhoux R."/>
            <person name="Bastien O."/>
            <person name="Marechal E."/>
            <person name="Henrissat B."/>
            <person name="Quentin Y."/>
            <person name="Noirot P."/>
            <person name="Filloux A."/>
            <person name="Mejean V."/>
            <person name="Dubow M.S."/>
            <person name="Barras F."/>
            <person name="Barbe V."/>
            <person name="Weissenbach J."/>
            <person name="Mihalcescu I."/>
            <person name="Vermeglio A."/>
            <person name="Achouak W."/>
            <person name="Heulin T."/>
        </authorList>
    </citation>
    <scope>NUCLEOTIDE SEQUENCE [LARGE SCALE GENOMIC DNA]</scope>
    <source>
        <strain evidence="2">ATCC BAA-407 / DSM 14655 / LMG 21543 / TTB310</strain>
    </source>
</reference>
<dbReference type="HOGENOM" id="CLU_056714_2_1_4"/>
<sequence>MTSSSPLLWWAAAALLLFWSVGAYNRLVRLRSEAKQAFTTLDDELLRHVRLVEACLPEGETQPASLFEGENQPSFWAGLRGAAGQLLASLAAARQRPLDPDRIAALVAAGDVLATAWERAERDDAHDLAGPSLPETLTSTRAQLVAQSAAAADHFNQAVARYNAAIGQFPALLLAWLFGFKPARGL</sequence>